<dbReference type="Proteomes" id="UP001163828">
    <property type="component" value="Unassembled WGS sequence"/>
</dbReference>
<sequence length="617" mass="66272">MNRHHPYGNYESPRGGPQGGPGPDRSHRGGNRGRGGFSRGRGGGGGYYNGGGGYDGSMTYSSYDQGTDATSYNGYDQQNASYFSNNGYNNPSGVGGYNQGYSKFEDAGADEDFGRVKKQGRKDRDDKVHDSIIEERIQRERPCRTLFIRNIKASTYETNSGDVRRQFEEHGDIRTFFDLISTRGMVFVTYYDLRAAERARERLQGSEISGRPIDVHYSLPRDDRDNERNMQYQGCLQVTLKNSLSGLSIDDNEVRRKFQQIGDVKSIQPVGDRMDSRYVEYYDTRACEEAHDRLRHQGLQDGVMDIVFAWDVNEGGAQGSQRRANRAGGGGGGGGGGEGDYNDWDDGGRRGRGVRGRGRGRGRGSYDDDFERGGSRDRDQRGRGRYDDEYGRRNGGPNNSYNDRYDRGGGYGPGPDTGGGYSVPTFSQPPPASPGMGAAPGSADDRLEQARKVQQLLAALKQPAGGPAPPNLNTAGMPSIAPPMSAPPPGGPSFYPQPPPPVSMGQTPFPGMMPPYGIPPPASSTPQPPPASNATAPTAALTGLPPNIMALIQSAQQQQQGSGLTAGVPPPAMSGPPPPGGPVYGMPPPPMMGSSPPNGSGAAANYQQFMPYLTKRS</sequence>
<feature type="compositionally biased region" description="Gly residues" evidence="3">
    <location>
        <begin position="327"/>
        <end position="339"/>
    </location>
</feature>
<evidence type="ECO:0000256" key="1">
    <source>
        <dbReference type="ARBA" id="ARBA00022884"/>
    </source>
</evidence>
<dbReference type="InterPro" id="IPR000504">
    <property type="entry name" value="RRM_dom"/>
</dbReference>
<dbReference type="InterPro" id="IPR035979">
    <property type="entry name" value="RBD_domain_sf"/>
</dbReference>
<feature type="region of interest" description="Disordered" evidence="3">
    <location>
        <begin position="462"/>
        <end position="541"/>
    </location>
</feature>
<protein>
    <recommendedName>
        <fullName evidence="4">RRM domain-containing protein</fullName>
    </recommendedName>
</protein>
<evidence type="ECO:0000313" key="6">
    <source>
        <dbReference type="Proteomes" id="UP001163828"/>
    </source>
</evidence>
<feature type="region of interest" description="Disordered" evidence="3">
    <location>
        <begin position="1"/>
        <end position="63"/>
    </location>
</feature>
<gene>
    <name evidence="5" type="ORF">F5050DRAFT_1806178</name>
</gene>
<evidence type="ECO:0000256" key="2">
    <source>
        <dbReference type="PROSITE-ProRule" id="PRU00176"/>
    </source>
</evidence>
<feature type="compositionally biased region" description="Pro residues" evidence="3">
    <location>
        <begin position="568"/>
        <end position="591"/>
    </location>
</feature>
<reference evidence="5" key="1">
    <citation type="submission" date="2022-08" db="EMBL/GenBank/DDBJ databases">
        <authorList>
            <consortium name="DOE Joint Genome Institute"/>
            <person name="Min B."/>
            <person name="Riley R."/>
            <person name="Sierra-Patev S."/>
            <person name="Naranjo-Ortiz M."/>
            <person name="Looney B."/>
            <person name="Konkel Z."/>
            <person name="Slot J.C."/>
            <person name="Sakamoto Y."/>
            <person name="Steenwyk J.L."/>
            <person name="Rokas A."/>
            <person name="Carro J."/>
            <person name="Camarero S."/>
            <person name="Ferreira P."/>
            <person name="Molpeceres G."/>
            <person name="Ruiz-Duenas F.J."/>
            <person name="Serrano A."/>
            <person name="Henrissat B."/>
            <person name="Drula E."/>
            <person name="Hughes K.W."/>
            <person name="Mata J.L."/>
            <person name="Ishikawa N.K."/>
            <person name="Vargas-Isla R."/>
            <person name="Ushijima S."/>
            <person name="Smith C.A."/>
            <person name="Ahrendt S."/>
            <person name="Andreopoulos W."/>
            <person name="He G."/>
            <person name="Labutti K."/>
            <person name="Lipzen A."/>
            <person name="Ng V."/>
            <person name="Sandor L."/>
            <person name="Barry K."/>
            <person name="Martinez A.T."/>
            <person name="Xiao Y."/>
            <person name="Gibbons J.G."/>
            <person name="Terashima K."/>
            <person name="Hibbett D.S."/>
            <person name="Grigoriev I.V."/>
        </authorList>
    </citation>
    <scope>NUCLEOTIDE SEQUENCE</scope>
    <source>
        <strain evidence="5">TFB10827</strain>
    </source>
</reference>
<accession>A0ABQ8QI46</accession>
<evidence type="ECO:0000259" key="4">
    <source>
        <dbReference type="PROSITE" id="PS50102"/>
    </source>
</evidence>
<name>A0ABQ8QI46_9AGAR</name>
<keyword evidence="1 2" id="KW-0694">RNA-binding</keyword>
<feature type="domain" description="RRM" evidence="4">
    <location>
        <begin position="144"/>
        <end position="220"/>
    </location>
</feature>
<dbReference type="PANTHER" id="PTHR23189">
    <property type="entry name" value="RNA RECOGNITION MOTIF-CONTAINING"/>
    <property type="match status" value="1"/>
</dbReference>
<dbReference type="SMART" id="SM00360">
    <property type="entry name" value="RRM"/>
    <property type="match status" value="2"/>
</dbReference>
<feature type="compositionally biased region" description="Pro residues" evidence="3">
    <location>
        <begin position="511"/>
        <end position="531"/>
    </location>
</feature>
<dbReference type="Gene3D" id="3.30.70.330">
    <property type="match status" value="1"/>
</dbReference>
<feature type="region of interest" description="Disordered" evidence="3">
    <location>
        <begin position="316"/>
        <end position="447"/>
    </location>
</feature>
<dbReference type="PROSITE" id="PS50102">
    <property type="entry name" value="RRM"/>
    <property type="match status" value="1"/>
</dbReference>
<keyword evidence="6" id="KW-1185">Reference proteome</keyword>
<dbReference type="CDD" id="cd12276">
    <property type="entry name" value="RRM2_MEI2_EAR1_like"/>
    <property type="match status" value="1"/>
</dbReference>
<feature type="compositionally biased region" description="Low complexity" evidence="3">
    <location>
        <begin position="532"/>
        <end position="541"/>
    </location>
</feature>
<proteinExistence type="predicted"/>
<comment type="caution">
    <text evidence="5">The sequence shown here is derived from an EMBL/GenBank/DDBJ whole genome shotgun (WGS) entry which is preliminary data.</text>
</comment>
<evidence type="ECO:0000313" key="5">
    <source>
        <dbReference type="EMBL" id="KAJ3998133.1"/>
    </source>
</evidence>
<dbReference type="Pfam" id="PF00076">
    <property type="entry name" value="RRM_1"/>
    <property type="match status" value="1"/>
</dbReference>
<feature type="compositionally biased region" description="Low complexity" evidence="3">
    <location>
        <begin position="554"/>
        <end position="563"/>
    </location>
</feature>
<organism evidence="5 6">
    <name type="scientific">Lentinula boryana</name>
    <dbReference type="NCBI Taxonomy" id="40481"/>
    <lineage>
        <taxon>Eukaryota</taxon>
        <taxon>Fungi</taxon>
        <taxon>Dikarya</taxon>
        <taxon>Basidiomycota</taxon>
        <taxon>Agaricomycotina</taxon>
        <taxon>Agaricomycetes</taxon>
        <taxon>Agaricomycetidae</taxon>
        <taxon>Agaricales</taxon>
        <taxon>Marasmiineae</taxon>
        <taxon>Omphalotaceae</taxon>
        <taxon>Lentinula</taxon>
    </lineage>
</organism>
<dbReference type="SUPFAM" id="SSF54928">
    <property type="entry name" value="RNA-binding domain, RBD"/>
    <property type="match status" value="2"/>
</dbReference>
<feature type="region of interest" description="Disordered" evidence="3">
    <location>
        <begin position="554"/>
        <end position="603"/>
    </location>
</feature>
<feature type="compositionally biased region" description="Basic residues" evidence="3">
    <location>
        <begin position="350"/>
        <end position="362"/>
    </location>
</feature>
<dbReference type="InterPro" id="IPR012677">
    <property type="entry name" value="Nucleotide-bd_a/b_plait_sf"/>
</dbReference>
<dbReference type="EMBL" id="MU790565">
    <property type="protein sequence ID" value="KAJ3998133.1"/>
    <property type="molecule type" value="Genomic_DNA"/>
</dbReference>
<feature type="compositionally biased region" description="Basic and acidic residues" evidence="3">
    <location>
        <begin position="371"/>
        <end position="392"/>
    </location>
</feature>
<feature type="compositionally biased region" description="Pro residues" evidence="3">
    <location>
        <begin position="480"/>
        <end position="502"/>
    </location>
</feature>
<feature type="compositionally biased region" description="Gly residues" evidence="3">
    <location>
        <begin position="408"/>
        <end position="421"/>
    </location>
</feature>
<feature type="compositionally biased region" description="Low complexity" evidence="3">
    <location>
        <begin position="592"/>
        <end position="603"/>
    </location>
</feature>
<evidence type="ECO:0000256" key="3">
    <source>
        <dbReference type="SAM" id="MobiDB-lite"/>
    </source>
</evidence>
<feature type="compositionally biased region" description="Gly residues" evidence="3">
    <location>
        <begin position="32"/>
        <end position="55"/>
    </location>
</feature>